<evidence type="ECO:0000313" key="3">
    <source>
        <dbReference type="Proteomes" id="UP001143463"/>
    </source>
</evidence>
<dbReference type="Proteomes" id="UP001143463">
    <property type="component" value="Unassembled WGS sequence"/>
</dbReference>
<dbReference type="GO" id="GO:0008999">
    <property type="term" value="F:protein-N-terminal-alanine acetyltransferase activity"/>
    <property type="evidence" value="ECO:0007669"/>
    <property type="project" value="TreeGrafter"/>
</dbReference>
<sequence length="216" mass="24145">MVGTVRHWPQRDLVLRTPRLELRPDDDAGLAELVDVAYAGVHPPERMPFLVPWTDADPRYMGRGSLQYYWSERARFAPEAWALHFLVRHEGRVIGVQSLTTTRFAARREVDSGSWLGREHQGRGFGTEMRAAILGYAFDHLGARHARSDAFADNVASLRVSEKLGYVRDGISIVAPRGEPVENVRLRLTAERFARPGWDLVVEGHGPELAGLLGAA</sequence>
<dbReference type="InterPro" id="IPR051908">
    <property type="entry name" value="Ribosomal_N-acetyltransferase"/>
</dbReference>
<dbReference type="GO" id="GO:0005737">
    <property type="term" value="C:cytoplasm"/>
    <property type="evidence" value="ECO:0007669"/>
    <property type="project" value="TreeGrafter"/>
</dbReference>
<reference evidence="2" key="2">
    <citation type="submission" date="2023-01" db="EMBL/GenBank/DDBJ databases">
        <authorList>
            <person name="Sun Q."/>
            <person name="Evtushenko L."/>
        </authorList>
    </citation>
    <scope>NUCLEOTIDE SEQUENCE</scope>
    <source>
        <strain evidence="2">VKM Ac-1069</strain>
    </source>
</reference>
<evidence type="ECO:0000259" key="1">
    <source>
        <dbReference type="PROSITE" id="PS51186"/>
    </source>
</evidence>
<proteinExistence type="predicted"/>
<keyword evidence="2" id="KW-0808">Transferase</keyword>
<dbReference type="AlphaFoldDB" id="A0A9W6KX67"/>
<name>A0A9W6KX67_9PSEU</name>
<accession>A0A9W6KX67</accession>
<dbReference type="PROSITE" id="PS51186">
    <property type="entry name" value="GNAT"/>
    <property type="match status" value="1"/>
</dbReference>
<dbReference type="EMBL" id="BSFQ01000001">
    <property type="protein sequence ID" value="GLL08902.1"/>
    <property type="molecule type" value="Genomic_DNA"/>
</dbReference>
<dbReference type="InterPro" id="IPR000182">
    <property type="entry name" value="GNAT_dom"/>
</dbReference>
<dbReference type="RefSeq" id="WP_037042301.1">
    <property type="nucleotide sequence ID" value="NZ_BAAAUZ010000015.1"/>
</dbReference>
<evidence type="ECO:0000313" key="2">
    <source>
        <dbReference type="EMBL" id="GLL08902.1"/>
    </source>
</evidence>
<dbReference type="PANTHER" id="PTHR43441:SF11">
    <property type="entry name" value="RIBOSOMAL-PROTEIN-SERINE ACETYLTRANSFERASE"/>
    <property type="match status" value="1"/>
</dbReference>
<dbReference type="PANTHER" id="PTHR43441">
    <property type="entry name" value="RIBOSOMAL-PROTEIN-SERINE ACETYLTRANSFERASE"/>
    <property type="match status" value="1"/>
</dbReference>
<feature type="domain" description="N-acetyltransferase" evidence="1">
    <location>
        <begin position="20"/>
        <end position="191"/>
    </location>
</feature>
<protein>
    <submittedName>
        <fullName evidence="2">Succinyl-CoA transferase</fullName>
    </submittedName>
</protein>
<gene>
    <name evidence="2" type="ORF">GCM10017577_00420</name>
</gene>
<organism evidence="2 3">
    <name type="scientific">Pseudonocardia halophobica</name>
    <dbReference type="NCBI Taxonomy" id="29401"/>
    <lineage>
        <taxon>Bacteria</taxon>
        <taxon>Bacillati</taxon>
        <taxon>Actinomycetota</taxon>
        <taxon>Actinomycetes</taxon>
        <taxon>Pseudonocardiales</taxon>
        <taxon>Pseudonocardiaceae</taxon>
        <taxon>Pseudonocardia</taxon>
    </lineage>
</organism>
<dbReference type="InterPro" id="IPR016181">
    <property type="entry name" value="Acyl_CoA_acyltransferase"/>
</dbReference>
<dbReference type="Pfam" id="PF13302">
    <property type="entry name" value="Acetyltransf_3"/>
    <property type="match status" value="1"/>
</dbReference>
<dbReference type="Gene3D" id="3.40.630.30">
    <property type="match status" value="1"/>
</dbReference>
<dbReference type="SUPFAM" id="SSF55729">
    <property type="entry name" value="Acyl-CoA N-acyltransferases (Nat)"/>
    <property type="match status" value="1"/>
</dbReference>
<comment type="caution">
    <text evidence="2">The sequence shown here is derived from an EMBL/GenBank/DDBJ whole genome shotgun (WGS) entry which is preliminary data.</text>
</comment>
<keyword evidence="3" id="KW-1185">Reference proteome</keyword>
<reference evidence="2" key="1">
    <citation type="journal article" date="2014" name="Int. J. Syst. Evol. Microbiol.">
        <title>Complete genome sequence of Corynebacterium casei LMG S-19264T (=DSM 44701T), isolated from a smear-ripened cheese.</title>
        <authorList>
            <consortium name="US DOE Joint Genome Institute (JGI-PGF)"/>
            <person name="Walter F."/>
            <person name="Albersmeier A."/>
            <person name="Kalinowski J."/>
            <person name="Ruckert C."/>
        </authorList>
    </citation>
    <scope>NUCLEOTIDE SEQUENCE</scope>
    <source>
        <strain evidence="2">VKM Ac-1069</strain>
    </source>
</reference>
<dbReference type="GO" id="GO:1990189">
    <property type="term" value="F:protein N-terminal-serine acetyltransferase activity"/>
    <property type="evidence" value="ECO:0007669"/>
    <property type="project" value="TreeGrafter"/>
</dbReference>